<dbReference type="EMBL" id="CAUEEQ010036895">
    <property type="protein sequence ID" value="CAJ0953579.1"/>
    <property type="molecule type" value="Genomic_DNA"/>
</dbReference>
<evidence type="ECO:0000256" key="10">
    <source>
        <dbReference type="SAM" id="MobiDB-lite"/>
    </source>
</evidence>
<evidence type="ECO:0000256" key="11">
    <source>
        <dbReference type="SAM" id="Phobius"/>
    </source>
</evidence>
<evidence type="ECO:0000256" key="12">
    <source>
        <dbReference type="SAM" id="SignalP"/>
    </source>
</evidence>
<evidence type="ECO:0000256" key="1">
    <source>
        <dbReference type="ARBA" id="ARBA00004115"/>
    </source>
</evidence>
<dbReference type="SMART" id="SM01190">
    <property type="entry name" value="EMP24_GP25L"/>
    <property type="match status" value="1"/>
</dbReference>
<name>A0ABN9M0G2_9NEOB</name>
<evidence type="ECO:0000256" key="4">
    <source>
        <dbReference type="ARBA" id="ARBA00007104"/>
    </source>
</evidence>
<comment type="caution">
    <text evidence="14">The sequence shown here is derived from an EMBL/GenBank/DDBJ whole genome shotgun (WGS) entry which is preliminary data.</text>
</comment>
<protein>
    <recommendedName>
        <fullName evidence="13">GOLD domain-containing protein</fullName>
    </recommendedName>
</protein>
<evidence type="ECO:0000256" key="3">
    <source>
        <dbReference type="ARBA" id="ARBA00004619"/>
    </source>
</evidence>
<keyword evidence="15" id="KW-1185">Reference proteome</keyword>
<accession>A0ABN9M0G2</accession>
<evidence type="ECO:0000256" key="6">
    <source>
        <dbReference type="ARBA" id="ARBA00022729"/>
    </source>
</evidence>
<feature type="domain" description="GOLD" evidence="13">
    <location>
        <begin position="30"/>
        <end position="112"/>
    </location>
</feature>
<evidence type="ECO:0000256" key="8">
    <source>
        <dbReference type="ARBA" id="ARBA00022989"/>
    </source>
</evidence>
<evidence type="ECO:0000313" key="15">
    <source>
        <dbReference type="Proteomes" id="UP001176940"/>
    </source>
</evidence>
<dbReference type="InterPro" id="IPR009038">
    <property type="entry name" value="GOLD_dom"/>
</dbReference>
<organism evidence="14 15">
    <name type="scientific">Ranitomeya imitator</name>
    <name type="common">mimic poison frog</name>
    <dbReference type="NCBI Taxonomy" id="111125"/>
    <lineage>
        <taxon>Eukaryota</taxon>
        <taxon>Metazoa</taxon>
        <taxon>Chordata</taxon>
        <taxon>Craniata</taxon>
        <taxon>Vertebrata</taxon>
        <taxon>Euteleostomi</taxon>
        <taxon>Amphibia</taxon>
        <taxon>Batrachia</taxon>
        <taxon>Anura</taxon>
        <taxon>Neobatrachia</taxon>
        <taxon>Hyloidea</taxon>
        <taxon>Dendrobatidae</taxon>
        <taxon>Dendrobatinae</taxon>
        <taxon>Ranitomeya</taxon>
    </lineage>
</organism>
<evidence type="ECO:0000256" key="7">
    <source>
        <dbReference type="ARBA" id="ARBA00022824"/>
    </source>
</evidence>
<dbReference type="Proteomes" id="UP001176940">
    <property type="component" value="Unassembled WGS sequence"/>
</dbReference>
<proteinExistence type="inferred from homology"/>
<dbReference type="PROSITE" id="PS50866">
    <property type="entry name" value="GOLD"/>
    <property type="match status" value="1"/>
</dbReference>
<dbReference type="SUPFAM" id="SSF101576">
    <property type="entry name" value="Supernatant protein factor (SPF), C-terminal domain"/>
    <property type="match status" value="1"/>
</dbReference>
<feature type="chain" id="PRO_5046726610" description="GOLD domain-containing protein" evidence="12">
    <location>
        <begin position="21"/>
        <end position="524"/>
    </location>
</feature>
<comment type="subcellular location">
    <subcellularLocation>
        <location evidence="1">Endoplasmic reticulum membrane</location>
        <topology evidence="1">Single-pass type I membrane protein</topology>
    </subcellularLocation>
    <subcellularLocation>
        <location evidence="2">Endoplasmic reticulum-Golgi intermediate compartment membrane</location>
        <topology evidence="2">Single-pass type I membrane protein</topology>
    </subcellularLocation>
    <subcellularLocation>
        <location evidence="3">Golgi apparatus</location>
        <location evidence="3">cis-Golgi network membrane</location>
        <topology evidence="3">Single-pass type I membrane protein</topology>
    </subcellularLocation>
</comment>
<dbReference type="InterPro" id="IPR015720">
    <property type="entry name" value="Emp24-like"/>
</dbReference>
<sequence>MFTVSELVALVAFFSATASGYFVSIDAHAEECYFEHVTSGTKMGLIFEVAEGGFLDIDVEITGPDNKGIYKGDRESSGKYTFAAHMDGTYKFCFSNRMSTMTPKIVMFTIDIGEAPKGQDMETEAHQNKLEEMINELAVAMTAVKHEQEYMEVRERIHRAINDNTNSRVVLWSFFEALVLVAMTLGQIYYLKRFFEAKSYISRSHMCFTLKSMAKYFQFWAKRLAQQVHNDGSYVRTCLPIGFEFHFQIDFKDVHLRKECLSEYYPGSVKNKTLFNKNGHHLTAPWRTSFLYTVGQETREFKRTLPLPPFSVFPVPLWIGTTRALSLQSMWIGGAQPLPSHGSYLCTADTQLIGSLSDAGVGTSDGYPKRTCMDLCRVVPWQTVRRRGRYGRALRTPCVSAGRPSSGDKKTGKTRRCPICATKLNALCQKPLCEPCTARIVGEEQASLITSMRAMVREEVQASISNLSAVRQFQPEVQDLPRSRKRQRESDSSSEDNQSESDIELEEELCKDPPQKGKKYLLFQ</sequence>
<evidence type="ECO:0000313" key="14">
    <source>
        <dbReference type="EMBL" id="CAJ0953579.1"/>
    </source>
</evidence>
<reference evidence="14" key="1">
    <citation type="submission" date="2023-07" db="EMBL/GenBank/DDBJ databases">
        <authorList>
            <person name="Stuckert A."/>
        </authorList>
    </citation>
    <scope>NUCLEOTIDE SEQUENCE</scope>
</reference>
<evidence type="ECO:0000256" key="5">
    <source>
        <dbReference type="ARBA" id="ARBA00022692"/>
    </source>
</evidence>
<evidence type="ECO:0000259" key="13">
    <source>
        <dbReference type="PROSITE" id="PS50866"/>
    </source>
</evidence>
<feature type="transmembrane region" description="Helical" evidence="11">
    <location>
        <begin position="169"/>
        <end position="191"/>
    </location>
</feature>
<keyword evidence="5 11" id="KW-0812">Transmembrane</keyword>
<comment type="similarity">
    <text evidence="4">Belongs to the EMP24/GP25L family.</text>
</comment>
<keyword evidence="9 11" id="KW-0472">Membrane</keyword>
<dbReference type="Pfam" id="PF01105">
    <property type="entry name" value="EMP24_GP25L"/>
    <property type="match status" value="1"/>
</dbReference>
<dbReference type="InterPro" id="IPR036598">
    <property type="entry name" value="GOLD_dom_sf"/>
</dbReference>
<evidence type="ECO:0000256" key="2">
    <source>
        <dbReference type="ARBA" id="ARBA00004151"/>
    </source>
</evidence>
<keyword evidence="7" id="KW-0256">Endoplasmic reticulum</keyword>
<keyword evidence="6 12" id="KW-0732">Signal</keyword>
<feature type="region of interest" description="Disordered" evidence="10">
    <location>
        <begin position="475"/>
        <end position="524"/>
    </location>
</feature>
<keyword evidence="8 11" id="KW-1133">Transmembrane helix</keyword>
<dbReference type="PANTHER" id="PTHR22811">
    <property type="entry name" value="TRANSMEMBRANE EMP24 DOMAIN-CONTAINING PROTEIN"/>
    <property type="match status" value="1"/>
</dbReference>
<feature type="compositionally biased region" description="Acidic residues" evidence="10">
    <location>
        <begin position="492"/>
        <end position="507"/>
    </location>
</feature>
<gene>
    <name evidence="14" type="ORF">RIMI_LOCUS14362602</name>
</gene>
<evidence type="ECO:0000256" key="9">
    <source>
        <dbReference type="ARBA" id="ARBA00023136"/>
    </source>
</evidence>
<feature type="signal peptide" evidence="12">
    <location>
        <begin position="1"/>
        <end position="20"/>
    </location>
</feature>